<dbReference type="GO" id="GO:0003677">
    <property type="term" value="F:DNA binding"/>
    <property type="evidence" value="ECO:0007669"/>
    <property type="project" value="UniProtKB-KW"/>
</dbReference>
<keyword evidence="3 6" id="KW-0238">DNA-binding</keyword>
<dbReference type="InterPro" id="IPR005119">
    <property type="entry name" value="LysR_subst-bd"/>
</dbReference>
<feature type="domain" description="HTH lysR-type" evidence="5">
    <location>
        <begin position="6"/>
        <end position="63"/>
    </location>
</feature>
<dbReference type="Gene3D" id="3.40.190.290">
    <property type="match status" value="1"/>
</dbReference>
<dbReference type="RefSeq" id="WP_309928948.1">
    <property type="nucleotide sequence ID" value="NZ_JAVDQZ010000006.1"/>
</dbReference>
<name>A0AAE3Y1D6_VARPD</name>
<reference evidence="6" key="1">
    <citation type="submission" date="2023-07" db="EMBL/GenBank/DDBJ databases">
        <title>Sorghum-associated microbial communities from plants grown in Nebraska, USA.</title>
        <authorList>
            <person name="Schachtman D."/>
        </authorList>
    </citation>
    <scope>NUCLEOTIDE SEQUENCE</scope>
    <source>
        <strain evidence="6">DS2114</strain>
    </source>
</reference>
<evidence type="ECO:0000313" key="6">
    <source>
        <dbReference type="EMBL" id="MDR6428039.1"/>
    </source>
</evidence>
<evidence type="ECO:0000256" key="1">
    <source>
        <dbReference type="ARBA" id="ARBA00009437"/>
    </source>
</evidence>
<organism evidence="6 7">
    <name type="scientific">Variovorax paradoxus</name>
    <dbReference type="NCBI Taxonomy" id="34073"/>
    <lineage>
        <taxon>Bacteria</taxon>
        <taxon>Pseudomonadati</taxon>
        <taxon>Pseudomonadota</taxon>
        <taxon>Betaproteobacteria</taxon>
        <taxon>Burkholderiales</taxon>
        <taxon>Comamonadaceae</taxon>
        <taxon>Variovorax</taxon>
    </lineage>
</organism>
<sequence length="306" mass="33239">MALTRYTLRQLEAFVAVAEQHSFSGAAQSLGLSAQAVSQLVAELETVLDFRLFDRTTRRVSLSSAGQDFLGPAETVLRHVQAVDRAASDVRNRAAGIVRVGAPLVLAGTAVPAAIRAYQALRPRVVVRVKDLPVDQLVDAVQVGDVDLAVGPDRPTGEGVRCDVMFDSRWVLWCASAHPLARRRRLRWADLRGHALVAAGRDHERSVSQMHVNAPEGERIEPVDVVDNISTALGIAAQGLAATLAPAYVGVIAKPLGLEMRRVIEPEIVRKVCLYQPTARKLSPAAEGFAQHLAQWLRNWPKQGAR</sequence>
<evidence type="ECO:0000259" key="5">
    <source>
        <dbReference type="PROSITE" id="PS50931"/>
    </source>
</evidence>
<dbReference type="PANTHER" id="PTHR30419">
    <property type="entry name" value="HTH-TYPE TRANSCRIPTIONAL REGULATOR YBHD"/>
    <property type="match status" value="1"/>
</dbReference>
<dbReference type="GO" id="GO:0005829">
    <property type="term" value="C:cytosol"/>
    <property type="evidence" value="ECO:0007669"/>
    <property type="project" value="TreeGrafter"/>
</dbReference>
<evidence type="ECO:0000256" key="4">
    <source>
        <dbReference type="ARBA" id="ARBA00023163"/>
    </source>
</evidence>
<evidence type="ECO:0000256" key="2">
    <source>
        <dbReference type="ARBA" id="ARBA00023015"/>
    </source>
</evidence>
<dbReference type="Pfam" id="PF00126">
    <property type="entry name" value="HTH_1"/>
    <property type="match status" value="1"/>
</dbReference>
<dbReference type="SUPFAM" id="SSF53850">
    <property type="entry name" value="Periplasmic binding protein-like II"/>
    <property type="match status" value="1"/>
</dbReference>
<dbReference type="Proteomes" id="UP001184828">
    <property type="component" value="Unassembled WGS sequence"/>
</dbReference>
<dbReference type="InterPro" id="IPR036390">
    <property type="entry name" value="WH_DNA-bd_sf"/>
</dbReference>
<dbReference type="EMBL" id="JAVDQZ010000006">
    <property type="protein sequence ID" value="MDR6428039.1"/>
    <property type="molecule type" value="Genomic_DNA"/>
</dbReference>
<evidence type="ECO:0000313" key="7">
    <source>
        <dbReference type="Proteomes" id="UP001184828"/>
    </source>
</evidence>
<dbReference type="PROSITE" id="PS50931">
    <property type="entry name" value="HTH_LYSR"/>
    <property type="match status" value="1"/>
</dbReference>
<comment type="caution">
    <text evidence="6">The sequence shown here is derived from an EMBL/GenBank/DDBJ whole genome shotgun (WGS) entry which is preliminary data.</text>
</comment>
<keyword evidence="4" id="KW-0804">Transcription</keyword>
<proteinExistence type="inferred from homology"/>
<accession>A0AAE3Y1D6</accession>
<dbReference type="PANTHER" id="PTHR30419:SF30">
    <property type="entry name" value="LYSR FAMILY TRANSCRIPTIONAL REGULATOR"/>
    <property type="match status" value="1"/>
</dbReference>
<dbReference type="Gene3D" id="1.10.10.10">
    <property type="entry name" value="Winged helix-like DNA-binding domain superfamily/Winged helix DNA-binding domain"/>
    <property type="match status" value="1"/>
</dbReference>
<dbReference type="GO" id="GO:0003700">
    <property type="term" value="F:DNA-binding transcription factor activity"/>
    <property type="evidence" value="ECO:0007669"/>
    <property type="project" value="InterPro"/>
</dbReference>
<dbReference type="FunFam" id="1.10.10.10:FF:000001">
    <property type="entry name" value="LysR family transcriptional regulator"/>
    <property type="match status" value="1"/>
</dbReference>
<dbReference type="SUPFAM" id="SSF46785">
    <property type="entry name" value="Winged helix' DNA-binding domain"/>
    <property type="match status" value="1"/>
</dbReference>
<keyword evidence="2" id="KW-0805">Transcription regulation</keyword>
<dbReference type="AlphaFoldDB" id="A0AAE3Y1D6"/>
<dbReference type="InterPro" id="IPR000847">
    <property type="entry name" value="LysR_HTH_N"/>
</dbReference>
<dbReference type="InterPro" id="IPR050950">
    <property type="entry name" value="HTH-type_LysR_regulators"/>
</dbReference>
<dbReference type="InterPro" id="IPR036388">
    <property type="entry name" value="WH-like_DNA-bd_sf"/>
</dbReference>
<protein>
    <submittedName>
        <fullName evidence="6">DNA-binding transcriptional LysR family regulator</fullName>
    </submittedName>
</protein>
<gene>
    <name evidence="6" type="ORF">J2738_004194</name>
</gene>
<evidence type="ECO:0000256" key="3">
    <source>
        <dbReference type="ARBA" id="ARBA00023125"/>
    </source>
</evidence>
<dbReference type="Pfam" id="PF03466">
    <property type="entry name" value="LysR_substrate"/>
    <property type="match status" value="1"/>
</dbReference>
<comment type="similarity">
    <text evidence="1">Belongs to the LysR transcriptional regulatory family.</text>
</comment>